<gene>
    <name evidence="3" type="ORF">RL72_01679</name>
</gene>
<dbReference type="InterPro" id="IPR003870">
    <property type="entry name" value="DUF222"/>
</dbReference>
<organism evidence="3 4">
    <name type="scientific">Microbacterium azadirachtae</name>
    <dbReference type="NCBI Taxonomy" id="582680"/>
    <lineage>
        <taxon>Bacteria</taxon>
        <taxon>Bacillati</taxon>
        <taxon>Actinomycetota</taxon>
        <taxon>Actinomycetes</taxon>
        <taxon>Micrococcales</taxon>
        <taxon>Microbacteriaceae</taxon>
        <taxon>Microbacterium</taxon>
    </lineage>
</organism>
<dbReference type="InterPro" id="IPR003615">
    <property type="entry name" value="HNH_nuc"/>
</dbReference>
<accession>A0A0F0KUK7</accession>
<protein>
    <recommendedName>
        <fullName evidence="2">HNH nuclease domain-containing protein</fullName>
    </recommendedName>
</protein>
<reference evidence="3 4" key="1">
    <citation type="submission" date="2015-02" db="EMBL/GenBank/DDBJ databases">
        <title>Draft genome sequences of ten Microbacterium spp. with emphasis on heavy metal contaminated environments.</title>
        <authorList>
            <person name="Corretto E."/>
        </authorList>
    </citation>
    <scope>NUCLEOTIDE SEQUENCE [LARGE SCALE GENOMIC DNA]</scope>
    <source>
        <strain evidence="3 4">DSM 23848</strain>
    </source>
</reference>
<evidence type="ECO:0000313" key="3">
    <source>
        <dbReference type="EMBL" id="KJL24597.1"/>
    </source>
</evidence>
<sequence>MSVAPWLTEGMADAVATTTDPVDPVAVLRMLTEGLAATEASIVRLQAVREAHLAVAQRLAEEIAAAASEHARPDSADLASRSVAAELAGVLHMSDRVVQARMSRAADLMTRYPETMRAFSDARINGAHARLIHDAGAPLDDDARSRYEQAAVAACIDETPHRAKRAVERIAERLAPRSLTERHRDAQRNRTVWREDLPDGQKALGLIHSAAVIDGIYDRLTQQARLVTTENAKAARNADAQGRSGADGRSGSDGLGDPADTRTVDQLRADLCADLLLTATPRGHDSAEGLLAAIQARIELTVPALTLLASDATAGSAPDPGAAPAFDVRAEQPAELAGRQPIDARTARVLAGGATAWERVLTHPVTGAILAVDRYRPNADLRRLLHARDSRCRFPTCGLPPRTQDLDHTVDAALGGATEEGNLGGLCRRHHVLKHQTAWTVRQRGAGVLEWTSPTGYSYIDRPPSPVTFTIDDQDPDPPWEKDPAAPGF</sequence>
<keyword evidence="4" id="KW-1185">Reference proteome</keyword>
<feature type="domain" description="HNH nuclease" evidence="2">
    <location>
        <begin position="380"/>
        <end position="432"/>
    </location>
</feature>
<dbReference type="CDD" id="cd00085">
    <property type="entry name" value="HNHc"/>
    <property type="match status" value="1"/>
</dbReference>
<feature type="region of interest" description="Disordered" evidence="1">
    <location>
        <begin position="233"/>
        <end position="261"/>
    </location>
</feature>
<dbReference type="Pfam" id="PF02720">
    <property type="entry name" value="DUF222"/>
    <property type="match status" value="1"/>
</dbReference>
<evidence type="ECO:0000313" key="4">
    <source>
        <dbReference type="Proteomes" id="UP000033448"/>
    </source>
</evidence>
<dbReference type="SMART" id="SM00507">
    <property type="entry name" value="HNHc"/>
    <property type="match status" value="1"/>
</dbReference>
<feature type="compositionally biased region" description="Basic and acidic residues" evidence="1">
    <location>
        <begin position="479"/>
        <end position="489"/>
    </location>
</feature>
<dbReference type="AlphaFoldDB" id="A0A0F0KUK7"/>
<dbReference type="Proteomes" id="UP000033448">
    <property type="component" value="Unassembled WGS sequence"/>
</dbReference>
<proteinExistence type="predicted"/>
<name>A0A0F0KUK7_9MICO</name>
<dbReference type="PATRIC" id="fig|582680.7.peg.1719"/>
<comment type="caution">
    <text evidence="3">The sequence shown here is derived from an EMBL/GenBank/DDBJ whole genome shotgun (WGS) entry which is preliminary data.</text>
</comment>
<feature type="region of interest" description="Disordered" evidence="1">
    <location>
        <begin position="462"/>
        <end position="489"/>
    </location>
</feature>
<evidence type="ECO:0000259" key="2">
    <source>
        <dbReference type="SMART" id="SM00507"/>
    </source>
</evidence>
<dbReference type="EMBL" id="JYIT01000073">
    <property type="protein sequence ID" value="KJL24597.1"/>
    <property type="molecule type" value="Genomic_DNA"/>
</dbReference>
<evidence type="ECO:0000256" key="1">
    <source>
        <dbReference type="SAM" id="MobiDB-lite"/>
    </source>
</evidence>